<dbReference type="EMBL" id="MWXA01000007">
    <property type="protein sequence ID" value="OZG65814.1"/>
    <property type="molecule type" value="Genomic_DNA"/>
</dbReference>
<dbReference type="InterPro" id="IPR036390">
    <property type="entry name" value="WH_DNA-bd_sf"/>
</dbReference>
<comment type="caution">
    <text evidence="5">The sequence shown here is derived from an EMBL/GenBank/DDBJ whole genome shotgun (WGS) entry which is preliminary data.</text>
</comment>
<sequence length="222" mass="25050">MGLNPIPKAKTIRDQVVERITHLIVSGELPAGTRLTELGMANMLGVSRVPIREAFLILQGDQWIDMQQSQGAKVHVPRSNEVEEIFQVRMALESDAAALASDRHNEGSAELLRLAQQGRQLILSNPEGMTKELSDINERFHEKLSQDSGNSILIKMIDLMNKKTQMYFTVNITTKRGIEAWDEHIAIAHAIMNGSRDEAAHLTRTHIQASWEHFQSLMNQRH</sequence>
<keyword evidence="1" id="KW-0805">Transcription regulation</keyword>
<evidence type="ECO:0000256" key="3">
    <source>
        <dbReference type="ARBA" id="ARBA00023163"/>
    </source>
</evidence>
<dbReference type="SUPFAM" id="SSF46785">
    <property type="entry name" value="Winged helix' DNA-binding domain"/>
    <property type="match status" value="1"/>
</dbReference>
<dbReference type="SUPFAM" id="SSF48008">
    <property type="entry name" value="GntR ligand-binding domain-like"/>
    <property type="match status" value="1"/>
</dbReference>
<keyword evidence="6" id="KW-1185">Reference proteome</keyword>
<keyword evidence="3" id="KW-0804">Transcription</keyword>
<dbReference type="InterPro" id="IPR011711">
    <property type="entry name" value="GntR_C"/>
</dbReference>
<evidence type="ECO:0000256" key="1">
    <source>
        <dbReference type="ARBA" id="ARBA00023015"/>
    </source>
</evidence>
<evidence type="ECO:0000259" key="4">
    <source>
        <dbReference type="PROSITE" id="PS50949"/>
    </source>
</evidence>
<dbReference type="InterPro" id="IPR008920">
    <property type="entry name" value="TF_FadR/GntR_C"/>
</dbReference>
<reference evidence="5 6" key="1">
    <citation type="journal article" date="2017" name="BMC Genomics">
        <title>Comparative genomic and phylogenomic analyses of the Bifidobacteriaceae family.</title>
        <authorList>
            <person name="Lugli G.A."/>
            <person name="Milani C."/>
            <person name="Turroni F."/>
            <person name="Duranti S."/>
            <person name="Mancabelli L."/>
            <person name="Mangifesta M."/>
            <person name="Ferrario C."/>
            <person name="Modesto M."/>
            <person name="Mattarelli P."/>
            <person name="Jiri K."/>
            <person name="van Sinderen D."/>
            <person name="Ventura M."/>
        </authorList>
    </citation>
    <scope>NUCLEOTIDE SEQUENCE [LARGE SCALE GENOMIC DNA]</scope>
    <source>
        <strain evidence="5 6">LMG 28769</strain>
    </source>
</reference>
<dbReference type="Pfam" id="PF00392">
    <property type="entry name" value="GntR"/>
    <property type="match status" value="1"/>
</dbReference>
<dbReference type="GO" id="GO:0003700">
    <property type="term" value="F:DNA-binding transcription factor activity"/>
    <property type="evidence" value="ECO:0007669"/>
    <property type="project" value="InterPro"/>
</dbReference>
<name>A0A261G2Z8_9BIFI</name>
<evidence type="ECO:0000256" key="2">
    <source>
        <dbReference type="ARBA" id="ARBA00023125"/>
    </source>
</evidence>
<dbReference type="InterPro" id="IPR036388">
    <property type="entry name" value="WH-like_DNA-bd_sf"/>
</dbReference>
<dbReference type="PANTHER" id="PTHR43537:SF24">
    <property type="entry name" value="GLUCONATE OPERON TRANSCRIPTIONAL REPRESSOR"/>
    <property type="match status" value="1"/>
</dbReference>
<dbReference type="CDD" id="cd07377">
    <property type="entry name" value="WHTH_GntR"/>
    <property type="match status" value="1"/>
</dbReference>
<dbReference type="InterPro" id="IPR000524">
    <property type="entry name" value="Tscrpt_reg_HTH_GntR"/>
</dbReference>
<accession>A0A261G2Z8</accession>
<keyword evidence="2" id="KW-0238">DNA-binding</keyword>
<proteinExistence type="predicted"/>
<evidence type="ECO:0000313" key="5">
    <source>
        <dbReference type="EMBL" id="OZG65814.1"/>
    </source>
</evidence>
<dbReference type="Gene3D" id="1.10.10.10">
    <property type="entry name" value="Winged helix-like DNA-binding domain superfamily/Winged helix DNA-binding domain"/>
    <property type="match status" value="1"/>
</dbReference>
<dbReference type="AlphaFoldDB" id="A0A261G2Z8"/>
<dbReference type="PROSITE" id="PS50949">
    <property type="entry name" value="HTH_GNTR"/>
    <property type="match status" value="1"/>
</dbReference>
<organism evidence="5 6">
    <name type="scientific">Bifidobacterium aquikefiri</name>
    <dbReference type="NCBI Taxonomy" id="1653207"/>
    <lineage>
        <taxon>Bacteria</taxon>
        <taxon>Bacillati</taxon>
        <taxon>Actinomycetota</taxon>
        <taxon>Actinomycetes</taxon>
        <taxon>Bifidobacteriales</taxon>
        <taxon>Bifidobacteriaceae</taxon>
        <taxon>Bifidobacterium</taxon>
    </lineage>
</organism>
<dbReference type="Proteomes" id="UP000216451">
    <property type="component" value="Unassembled WGS sequence"/>
</dbReference>
<dbReference type="SMART" id="SM00895">
    <property type="entry name" value="FCD"/>
    <property type="match status" value="1"/>
</dbReference>
<gene>
    <name evidence="5" type="ORF">BAQU_1552</name>
</gene>
<dbReference type="PANTHER" id="PTHR43537">
    <property type="entry name" value="TRANSCRIPTIONAL REGULATOR, GNTR FAMILY"/>
    <property type="match status" value="1"/>
</dbReference>
<dbReference type="SMART" id="SM00345">
    <property type="entry name" value="HTH_GNTR"/>
    <property type="match status" value="1"/>
</dbReference>
<dbReference type="Pfam" id="PF07729">
    <property type="entry name" value="FCD"/>
    <property type="match status" value="1"/>
</dbReference>
<evidence type="ECO:0000313" key="6">
    <source>
        <dbReference type="Proteomes" id="UP000216451"/>
    </source>
</evidence>
<feature type="domain" description="HTH gntR-type" evidence="4">
    <location>
        <begin position="10"/>
        <end position="77"/>
    </location>
</feature>
<dbReference type="Gene3D" id="1.20.120.530">
    <property type="entry name" value="GntR ligand-binding domain-like"/>
    <property type="match status" value="1"/>
</dbReference>
<dbReference type="GO" id="GO:0003677">
    <property type="term" value="F:DNA binding"/>
    <property type="evidence" value="ECO:0007669"/>
    <property type="project" value="UniProtKB-KW"/>
</dbReference>
<protein>
    <submittedName>
        <fullName evidence="5">GntR family transcriptional regulator</fullName>
    </submittedName>
</protein>